<dbReference type="InterPro" id="IPR027478">
    <property type="entry name" value="LdcA_N"/>
</dbReference>
<dbReference type="GO" id="GO:0006508">
    <property type="term" value="P:proteolysis"/>
    <property type="evidence" value="ECO:0007669"/>
    <property type="project" value="UniProtKB-KW"/>
</dbReference>
<evidence type="ECO:0000256" key="3">
    <source>
        <dbReference type="ARBA" id="ARBA00022670"/>
    </source>
</evidence>
<dbReference type="GO" id="GO:0008236">
    <property type="term" value="F:serine-type peptidase activity"/>
    <property type="evidence" value="ECO:0007669"/>
    <property type="project" value="UniProtKB-KW"/>
</dbReference>
<accession>A0A2T2WGB6</accession>
<feature type="domain" description="LD-carboxypeptidase N-terminal" evidence="7">
    <location>
        <begin position="17"/>
        <end position="136"/>
    </location>
</feature>
<dbReference type="InterPro" id="IPR040921">
    <property type="entry name" value="Peptidase_S66C"/>
</dbReference>
<protein>
    <recommendedName>
        <fullName evidence="11">LD-carboxypeptidase</fullName>
    </recommendedName>
</protein>
<feature type="active site" description="Charge relay system" evidence="6">
    <location>
        <position position="211"/>
    </location>
</feature>
<dbReference type="EMBL" id="PXYV01000038">
    <property type="protein sequence ID" value="PSR21263.1"/>
    <property type="molecule type" value="Genomic_DNA"/>
</dbReference>
<evidence type="ECO:0008006" key="11">
    <source>
        <dbReference type="Google" id="ProtNLM"/>
    </source>
</evidence>
<evidence type="ECO:0000256" key="5">
    <source>
        <dbReference type="ARBA" id="ARBA00022825"/>
    </source>
</evidence>
<dbReference type="InterPro" id="IPR029062">
    <property type="entry name" value="Class_I_gatase-like"/>
</dbReference>
<feature type="domain" description="LD-carboxypeptidase C-terminal" evidence="8">
    <location>
        <begin position="185"/>
        <end position="291"/>
    </location>
</feature>
<feature type="active site" description="Charge relay system" evidence="6">
    <location>
        <position position="278"/>
    </location>
</feature>
<name>A0A2T2WGB6_9FIRM</name>
<dbReference type="InterPro" id="IPR003507">
    <property type="entry name" value="S66_fam"/>
</dbReference>
<dbReference type="PANTHER" id="PTHR30237:SF2">
    <property type="entry name" value="MUREIN TETRAPEPTIDE CARBOXYPEPTIDASE"/>
    <property type="match status" value="1"/>
</dbReference>
<proteinExistence type="inferred from homology"/>
<evidence type="ECO:0000313" key="10">
    <source>
        <dbReference type="Proteomes" id="UP000241848"/>
    </source>
</evidence>
<sequence>MRVNPIQPGSVSRHSHVRIVAPARACEPQTLRACEDALKHYGFAVSFGEHVFDRDGSPLDLAGRDVDRARDLMTALTDPQVDWVLAARGGYGSMRLLPYVDWNVLSLSPVKPLVGFSDVTALHLALARIGWPTIHGPNADHDWWGSDGEAVVRWLVHGELMLPETPLIPLTQGPRHFMPMMPWRGGNLSLIAALCGTAFEPAWDNTILYLEEVHEVAYRIDRLLQQLRLSGILSRVQGIVFGDAVFDGEDETKVVQNLVGQMAQELGIPAWWGLLSGHRLPMRALPLGVPLMIGTDNRVHLPQGATS</sequence>
<dbReference type="SUPFAM" id="SSF141986">
    <property type="entry name" value="LD-carboxypeptidase A C-terminal domain-like"/>
    <property type="match status" value="1"/>
</dbReference>
<feature type="active site" description="Nucleophile" evidence="6">
    <location>
        <position position="117"/>
    </location>
</feature>
<organism evidence="9 10">
    <name type="scientific">Sulfobacillus acidophilus</name>
    <dbReference type="NCBI Taxonomy" id="53633"/>
    <lineage>
        <taxon>Bacteria</taxon>
        <taxon>Bacillati</taxon>
        <taxon>Bacillota</taxon>
        <taxon>Clostridia</taxon>
        <taxon>Eubacteriales</taxon>
        <taxon>Clostridiales Family XVII. Incertae Sedis</taxon>
        <taxon>Sulfobacillus</taxon>
    </lineage>
</organism>
<gene>
    <name evidence="9" type="ORF">C7B45_11610</name>
</gene>
<dbReference type="Gene3D" id="3.50.30.60">
    <property type="entry name" value="LD-carboxypeptidase A C-terminal domain-like"/>
    <property type="match status" value="1"/>
</dbReference>
<evidence type="ECO:0000256" key="2">
    <source>
        <dbReference type="ARBA" id="ARBA00022645"/>
    </source>
</evidence>
<dbReference type="Gene3D" id="3.40.50.10740">
    <property type="entry name" value="Class I glutamine amidotransferase-like"/>
    <property type="match status" value="1"/>
</dbReference>
<evidence type="ECO:0000259" key="8">
    <source>
        <dbReference type="Pfam" id="PF17676"/>
    </source>
</evidence>
<dbReference type="PIRSF" id="PIRSF028757">
    <property type="entry name" value="LD-carboxypeptidase"/>
    <property type="match status" value="1"/>
</dbReference>
<dbReference type="GO" id="GO:0004180">
    <property type="term" value="F:carboxypeptidase activity"/>
    <property type="evidence" value="ECO:0007669"/>
    <property type="project" value="UniProtKB-KW"/>
</dbReference>
<evidence type="ECO:0000259" key="7">
    <source>
        <dbReference type="Pfam" id="PF02016"/>
    </source>
</evidence>
<dbReference type="Proteomes" id="UP000241848">
    <property type="component" value="Unassembled WGS sequence"/>
</dbReference>
<dbReference type="PANTHER" id="PTHR30237">
    <property type="entry name" value="MURAMOYLTETRAPEPTIDE CARBOXYPEPTIDASE"/>
    <property type="match status" value="1"/>
</dbReference>
<reference evidence="9 10" key="1">
    <citation type="journal article" date="2014" name="BMC Genomics">
        <title>Comparison of environmental and isolate Sulfobacillus genomes reveals diverse carbon, sulfur, nitrogen, and hydrogen metabolisms.</title>
        <authorList>
            <person name="Justice N.B."/>
            <person name="Norman A."/>
            <person name="Brown C.T."/>
            <person name="Singh A."/>
            <person name="Thomas B.C."/>
            <person name="Banfield J.F."/>
        </authorList>
    </citation>
    <scope>NUCLEOTIDE SEQUENCE [LARGE SCALE GENOMIC DNA]</scope>
    <source>
        <strain evidence="9">AMDSBA3</strain>
    </source>
</reference>
<comment type="caution">
    <text evidence="9">The sequence shown here is derived from an EMBL/GenBank/DDBJ whole genome shotgun (WGS) entry which is preliminary data.</text>
</comment>
<dbReference type="InterPro" id="IPR027461">
    <property type="entry name" value="Carboxypeptidase_A_C_sf"/>
</dbReference>
<keyword evidence="4" id="KW-0378">Hydrolase</keyword>
<dbReference type="AlphaFoldDB" id="A0A2T2WGB6"/>
<evidence type="ECO:0000256" key="6">
    <source>
        <dbReference type="PIRSR" id="PIRSR028757-1"/>
    </source>
</evidence>
<keyword evidence="2" id="KW-0121">Carboxypeptidase</keyword>
<evidence type="ECO:0000256" key="4">
    <source>
        <dbReference type="ARBA" id="ARBA00022801"/>
    </source>
</evidence>
<dbReference type="Pfam" id="PF02016">
    <property type="entry name" value="Peptidase_S66"/>
    <property type="match status" value="1"/>
</dbReference>
<dbReference type="InterPro" id="IPR040449">
    <property type="entry name" value="Peptidase_S66_N"/>
</dbReference>
<evidence type="ECO:0000313" key="9">
    <source>
        <dbReference type="EMBL" id="PSR21263.1"/>
    </source>
</evidence>
<dbReference type="SUPFAM" id="SSF52317">
    <property type="entry name" value="Class I glutamine amidotransferase-like"/>
    <property type="match status" value="1"/>
</dbReference>
<keyword evidence="3" id="KW-0645">Protease</keyword>
<keyword evidence="5" id="KW-0720">Serine protease</keyword>
<comment type="similarity">
    <text evidence="1">Belongs to the peptidase S66 family.</text>
</comment>
<dbReference type="CDD" id="cd07025">
    <property type="entry name" value="Peptidase_S66"/>
    <property type="match status" value="1"/>
</dbReference>
<dbReference type="Pfam" id="PF17676">
    <property type="entry name" value="Peptidase_S66C"/>
    <property type="match status" value="1"/>
</dbReference>
<evidence type="ECO:0000256" key="1">
    <source>
        <dbReference type="ARBA" id="ARBA00010233"/>
    </source>
</evidence>